<evidence type="ECO:0000313" key="1">
    <source>
        <dbReference type="EMBL" id="MBB4142572.1"/>
    </source>
</evidence>
<keyword evidence="2" id="KW-1185">Reference proteome</keyword>
<protein>
    <submittedName>
        <fullName evidence="1">Uncharacterized protein</fullName>
    </submittedName>
</protein>
<proteinExistence type="predicted"/>
<accession>A0A7W6PR30</accession>
<dbReference type="AlphaFoldDB" id="A0A7W6PR30"/>
<dbReference type="Proteomes" id="UP000519897">
    <property type="component" value="Unassembled WGS sequence"/>
</dbReference>
<comment type="caution">
    <text evidence="1">The sequence shown here is derived from an EMBL/GenBank/DDBJ whole genome shotgun (WGS) entry which is preliminary data.</text>
</comment>
<dbReference type="RefSeq" id="WP_165136441.1">
    <property type="nucleotide sequence ID" value="NZ_CP049250.1"/>
</dbReference>
<organism evidence="1 2">
    <name type="scientific">Rhizobium rhizoryzae</name>
    <dbReference type="NCBI Taxonomy" id="451876"/>
    <lineage>
        <taxon>Bacteria</taxon>
        <taxon>Pseudomonadati</taxon>
        <taxon>Pseudomonadota</taxon>
        <taxon>Alphaproteobacteria</taxon>
        <taxon>Hyphomicrobiales</taxon>
        <taxon>Rhizobiaceae</taxon>
        <taxon>Rhizobium/Agrobacterium group</taxon>
        <taxon>Rhizobium</taxon>
    </lineage>
</organism>
<reference evidence="1 2" key="1">
    <citation type="submission" date="2020-08" db="EMBL/GenBank/DDBJ databases">
        <title>Genomic Encyclopedia of Type Strains, Phase IV (KMG-IV): sequencing the most valuable type-strain genomes for metagenomic binning, comparative biology and taxonomic classification.</title>
        <authorList>
            <person name="Goeker M."/>
        </authorList>
    </citation>
    <scope>NUCLEOTIDE SEQUENCE [LARGE SCALE GENOMIC DNA]</scope>
    <source>
        <strain evidence="1 2">DSM 29514</strain>
    </source>
</reference>
<evidence type="ECO:0000313" key="2">
    <source>
        <dbReference type="Proteomes" id="UP000519897"/>
    </source>
</evidence>
<gene>
    <name evidence="1" type="ORF">GGQ72_001071</name>
</gene>
<name>A0A7W6PR30_9HYPH</name>
<sequence length="167" mass="18351">MIRKVVALCLTLVPLTACQRETENKIAEFSGHIFVFNYRLSKANYVVTLRPLEQPLRPGTATAYFDNPRGGDPLVARQTLYPNMTKIVLESPDLQCVKEGKAYHIRVEIAGSDGRVRQTLETDLVATIDQSVLPANSLVVGPAYDLNPQVFKPNDAVDLSPVQGCPA</sequence>
<dbReference type="EMBL" id="JACIEC010000001">
    <property type="protein sequence ID" value="MBB4142572.1"/>
    <property type="molecule type" value="Genomic_DNA"/>
</dbReference>